<evidence type="ECO:0000256" key="4">
    <source>
        <dbReference type="ARBA" id="ARBA00022989"/>
    </source>
</evidence>
<dbReference type="InterPro" id="IPR025287">
    <property type="entry name" value="WAK_GUB"/>
</dbReference>
<evidence type="ECO:0000313" key="8">
    <source>
        <dbReference type="Proteomes" id="UP000436088"/>
    </source>
</evidence>
<accession>A0A6A3AEB3</accession>
<dbReference type="GO" id="GO:0016020">
    <property type="term" value="C:membrane"/>
    <property type="evidence" value="ECO:0007669"/>
    <property type="project" value="UniProtKB-SubCell"/>
</dbReference>
<evidence type="ECO:0000313" key="7">
    <source>
        <dbReference type="EMBL" id="KAE8702133.1"/>
    </source>
</evidence>
<dbReference type="EMBL" id="VEPZ02001011">
    <property type="protein sequence ID" value="KAE8702133.1"/>
    <property type="molecule type" value="Genomic_DNA"/>
</dbReference>
<dbReference type="AlphaFoldDB" id="A0A6A3AEB3"/>
<reference evidence="7" key="1">
    <citation type="submission" date="2019-09" db="EMBL/GenBank/DDBJ databases">
        <title>Draft genome information of white flower Hibiscus syriacus.</title>
        <authorList>
            <person name="Kim Y.-M."/>
        </authorList>
    </citation>
    <scope>NUCLEOTIDE SEQUENCE [LARGE SCALE GENOMIC DNA]</scope>
    <source>
        <strain evidence="7">YM2019G1</strain>
    </source>
</reference>
<comment type="caution">
    <text evidence="7">The sequence shown here is derived from an EMBL/GenBank/DDBJ whole genome shotgun (WGS) entry which is preliminary data.</text>
</comment>
<name>A0A6A3AEB3_HIBSY</name>
<keyword evidence="5" id="KW-0472">Membrane</keyword>
<keyword evidence="3" id="KW-0732">Signal</keyword>
<organism evidence="7 8">
    <name type="scientific">Hibiscus syriacus</name>
    <name type="common">Rose of Sharon</name>
    <dbReference type="NCBI Taxonomy" id="106335"/>
    <lineage>
        <taxon>Eukaryota</taxon>
        <taxon>Viridiplantae</taxon>
        <taxon>Streptophyta</taxon>
        <taxon>Embryophyta</taxon>
        <taxon>Tracheophyta</taxon>
        <taxon>Spermatophyta</taxon>
        <taxon>Magnoliopsida</taxon>
        <taxon>eudicotyledons</taxon>
        <taxon>Gunneridae</taxon>
        <taxon>Pentapetalae</taxon>
        <taxon>rosids</taxon>
        <taxon>malvids</taxon>
        <taxon>Malvales</taxon>
        <taxon>Malvaceae</taxon>
        <taxon>Malvoideae</taxon>
        <taxon>Hibiscus</taxon>
    </lineage>
</organism>
<gene>
    <name evidence="7" type="ORF">F3Y22_tig00110500pilonHSYRG00072</name>
</gene>
<evidence type="ECO:0000256" key="2">
    <source>
        <dbReference type="ARBA" id="ARBA00022692"/>
    </source>
</evidence>
<proteinExistence type="predicted"/>
<evidence type="ECO:0000256" key="3">
    <source>
        <dbReference type="ARBA" id="ARBA00022729"/>
    </source>
</evidence>
<dbReference type="Pfam" id="PF13947">
    <property type="entry name" value="GUB_WAK_bind"/>
    <property type="match status" value="1"/>
</dbReference>
<comment type="subcellular location">
    <subcellularLocation>
        <location evidence="1">Membrane</location>
        <topology evidence="1">Single-pass membrane protein</topology>
    </subcellularLocation>
</comment>
<dbReference type="Proteomes" id="UP000436088">
    <property type="component" value="Unassembled WGS sequence"/>
</dbReference>
<sequence>MSEGSTPYRMQGPSMVFVERKNPTLAANSKAKPGCKQSCGNTKVPYPFGIGLNCSLNSWFDVPCNDTSTHPAILLERTQLEVLNFSLRSSGYGSDLEFHRIKSPIISMNCLGIEASNGVDLTGNPFFFSEFKNRIVACTSGTVFVDWCNSTYMVEQNWRDLYMAVGSIGAVIDWAIPDDAFELSKSGKNIVVSSTV</sequence>
<dbReference type="GO" id="GO:0030247">
    <property type="term" value="F:polysaccharide binding"/>
    <property type="evidence" value="ECO:0007669"/>
    <property type="project" value="InterPro"/>
</dbReference>
<evidence type="ECO:0000259" key="6">
    <source>
        <dbReference type="Pfam" id="PF13947"/>
    </source>
</evidence>
<evidence type="ECO:0000256" key="5">
    <source>
        <dbReference type="ARBA" id="ARBA00023136"/>
    </source>
</evidence>
<keyword evidence="8" id="KW-1185">Reference proteome</keyword>
<keyword evidence="2" id="KW-0812">Transmembrane</keyword>
<keyword evidence="4" id="KW-1133">Transmembrane helix</keyword>
<evidence type="ECO:0000256" key="1">
    <source>
        <dbReference type="ARBA" id="ARBA00004167"/>
    </source>
</evidence>
<feature type="domain" description="Wall-associated receptor kinase galacturonan-binding" evidence="6">
    <location>
        <begin position="35"/>
        <end position="89"/>
    </location>
</feature>
<protein>
    <recommendedName>
        <fullName evidence="6">Wall-associated receptor kinase galacturonan-binding domain-containing protein</fullName>
    </recommendedName>
</protein>
<dbReference type="PANTHER" id="PTHR33491">
    <property type="entry name" value="OSJNBA0016N04.9 PROTEIN"/>
    <property type="match status" value="1"/>
</dbReference>